<evidence type="ECO:0000256" key="2">
    <source>
        <dbReference type="ARBA" id="ARBA00005582"/>
    </source>
</evidence>
<keyword evidence="8" id="KW-1185">Reference proteome</keyword>
<dbReference type="InterPro" id="IPR015797">
    <property type="entry name" value="NUDIX_hydrolase-like_dom_sf"/>
</dbReference>
<evidence type="ECO:0000313" key="7">
    <source>
        <dbReference type="EMBL" id="KAL3816351.1"/>
    </source>
</evidence>
<dbReference type="SUPFAM" id="SSF55811">
    <property type="entry name" value="Nudix"/>
    <property type="match status" value="1"/>
</dbReference>
<name>A0ABD3RVX2_9STRA</name>
<feature type="domain" description="Nudix hydrolase" evidence="6">
    <location>
        <begin position="15"/>
        <end position="203"/>
    </location>
</feature>
<evidence type="ECO:0000313" key="8">
    <source>
        <dbReference type="Proteomes" id="UP001530377"/>
    </source>
</evidence>
<dbReference type="PANTHER" id="PTHR43758:SF2">
    <property type="entry name" value="OXIDIZED PURINE NUCLEOSIDE TRIPHOSPHATE HYDROLASE"/>
    <property type="match status" value="1"/>
</dbReference>
<dbReference type="EMBL" id="JALLPB020000153">
    <property type="protein sequence ID" value="KAL3816351.1"/>
    <property type="molecule type" value="Genomic_DNA"/>
</dbReference>
<dbReference type="CDD" id="cd03427">
    <property type="entry name" value="NUDIX_MTH1_Nudt1"/>
    <property type="match status" value="1"/>
</dbReference>
<organism evidence="7 8">
    <name type="scientific">Cyclostephanos tholiformis</name>
    <dbReference type="NCBI Taxonomy" id="382380"/>
    <lineage>
        <taxon>Eukaryota</taxon>
        <taxon>Sar</taxon>
        <taxon>Stramenopiles</taxon>
        <taxon>Ochrophyta</taxon>
        <taxon>Bacillariophyta</taxon>
        <taxon>Coscinodiscophyceae</taxon>
        <taxon>Thalassiosirophycidae</taxon>
        <taxon>Stephanodiscales</taxon>
        <taxon>Stephanodiscaceae</taxon>
        <taxon>Cyclostephanos</taxon>
    </lineage>
</organism>
<dbReference type="Proteomes" id="UP001530377">
    <property type="component" value="Unassembled WGS sequence"/>
</dbReference>
<dbReference type="InterPro" id="IPR000086">
    <property type="entry name" value="NUDIX_hydrolase_dom"/>
</dbReference>
<accession>A0ABD3RVX2</accession>
<evidence type="ECO:0000256" key="3">
    <source>
        <dbReference type="ARBA" id="ARBA00022723"/>
    </source>
</evidence>
<dbReference type="Pfam" id="PF13679">
    <property type="entry name" value="Methyltransf_32"/>
    <property type="match status" value="1"/>
</dbReference>
<evidence type="ECO:0000256" key="1">
    <source>
        <dbReference type="ARBA" id="ARBA00001946"/>
    </source>
</evidence>
<dbReference type="GO" id="GO:0046872">
    <property type="term" value="F:metal ion binding"/>
    <property type="evidence" value="ECO:0007669"/>
    <property type="project" value="UniProtKB-KW"/>
</dbReference>
<gene>
    <name evidence="7" type="ORF">ACHAXA_011451</name>
</gene>
<sequence>MKAVSSSRRRGPDSPTVDFSLVVVLSPNARPSDDDHRCGGDLSILLGKKLRGFGKGFYNCFGGKLERSRGEHDHPAAGAVRELEEETGIVIPLSVMQDGFVGVMNFTFEDGDVHGPMRIYLYCAFISIAPNHDASSHNVDGSDLDHSESEQCFARHTLVAVRSNQIRGCDEIEPKWFHRIDSIPLDEMFCDDSIWLTLLLNHYSACGDDDPLNFDGWFHFHPGGTDVNSILHHFIQIKKASVMLTLEKRLFHALHINHVQSPSIKEFKENWSMANAVRTFMKDESRMEYVLDVAGGHGALAALFLVLVPSCHTAIVIDPANCTSGMNGVRKAWGTFWSTDDTNATRNHSKAKSKELRYRRECLRTGLREELDLITQKVKGRNVTVVACHACQHLTDETLQIASEYGVNIAVMPCCQKDHHGSWKGLTNRLCSGGGILPIGALMDLLAAGKMLGWDTGSGAGVRYQVKMKLMDKSISEQNRMILCKAEARDDDFITNGGRDEKEVAHERLTRAYIRAHKLHSKDGQSKVARRDSFHGTGFVNYKTTDWCIRSFLIGVGMGSALSLMIASQIRRK</sequence>
<comment type="cofactor">
    <cofactor evidence="1">
        <name>Mg(2+)</name>
        <dbReference type="ChEBI" id="CHEBI:18420"/>
    </cofactor>
</comment>
<comment type="caution">
    <text evidence="7">The sequence shown here is derived from an EMBL/GenBank/DDBJ whole genome shotgun (WGS) entry which is preliminary data.</text>
</comment>
<evidence type="ECO:0000259" key="6">
    <source>
        <dbReference type="PROSITE" id="PS51462"/>
    </source>
</evidence>
<dbReference type="InterPro" id="IPR025714">
    <property type="entry name" value="Methyltranfer_dom"/>
</dbReference>
<reference evidence="7 8" key="1">
    <citation type="submission" date="2024-10" db="EMBL/GenBank/DDBJ databases">
        <title>Updated reference genomes for cyclostephanoid diatoms.</title>
        <authorList>
            <person name="Roberts W.R."/>
            <person name="Alverson A.J."/>
        </authorList>
    </citation>
    <scope>NUCLEOTIDE SEQUENCE [LARGE SCALE GENOMIC DNA]</scope>
    <source>
        <strain evidence="7 8">AJA228-03</strain>
    </source>
</reference>
<dbReference type="GO" id="GO:0016787">
    <property type="term" value="F:hydrolase activity"/>
    <property type="evidence" value="ECO:0007669"/>
    <property type="project" value="UniProtKB-KW"/>
</dbReference>
<evidence type="ECO:0000256" key="4">
    <source>
        <dbReference type="ARBA" id="ARBA00022801"/>
    </source>
</evidence>
<protein>
    <recommendedName>
        <fullName evidence="6">Nudix hydrolase domain-containing protein</fullName>
    </recommendedName>
</protein>
<dbReference type="PROSITE" id="PS51462">
    <property type="entry name" value="NUDIX"/>
    <property type="match status" value="1"/>
</dbReference>
<proteinExistence type="inferred from homology"/>
<dbReference type="AlphaFoldDB" id="A0ABD3RVX2"/>
<evidence type="ECO:0000256" key="5">
    <source>
        <dbReference type="ARBA" id="ARBA00022842"/>
    </source>
</evidence>
<keyword evidence="4" id="KW-0378">Hydrolase</keyword>
<dbReference type="PANTHER" id="PTHR43758">
    <property type="entry name" value="7,8-DIHYDRO-8-OXOGUANINE TRIPHOSPHATASE"/>
    <property type="match status" value="1"/>
</dbReference>
<keyword evidence="3" id="KW-0479">Metal-binding</keyword>
<dbReference type="Gene3D" id="3.90.79.10">
    <property type="entry name" value="Nucleoside Triphosphate Pyrophosphohydrolase"/>
    <property type="match status" value="1"/>
</dbReference>
<comment type="similarity">
    <text evidence="2">Belongs to the Nudix hydrolase family.</text>
</comment>
<keyword evidence="5" id="KW-0460">Magnesium</keyword>